<dbReference type="Gene3D" id="3.80.10.10">
    <property type="entry name" value="Ribonuclease Inhibitor"/>
    <property type="match status" value="1"/>
</dbReference>
<evidence type="ECO:0000313" key="2">
    <source>
        <dbReference type="Proteomes" id="UP001054889"/>
    </source>
</evidence>
<dbReference type="InterPro" id="IPR032675">
    <property type="entry name" value="LRR_dom_sf"/>
</dbReference>
<evidence type="ECO:0000313" key="1">
    <source>
        <dbReference type="EMBL" id="GJM86631.1"/>
    </source>
</evidence>
<reference evidence="1" key="1">
    <citation type="journal article" date="2018" name="DNA Res.">
        <title>Multiple hybrid de novo genome assembly of finger millet, an orphan allotetraploid crop.</title>
        <authorList>
            <person name="Hatakeyama M."/>
            <person name="Aluri S."/>
            <person name="Balachadran M.T."/>
            <person name="Sivarajan S.R."/>
            <person name="Patrignani A."/>
            <person name="Gruter S."/>
            <person name="Poveda L."/>
            <person name="Shimizu-Inatsugi R."/>
            <person name="Baeten J."/>
            <person name="Francoijs K.J."/>
            <person name="Nataraja K.N."/>
            <person name="Reddy Y.A.N."/>
            <person name="Phadnis S."/>
            <person name="Ravikumar R.L."/>
            <person name="Schlapbach R."/>
            <person name="Sreeman S.M."/>
            <person name="Shimizu K.K."/>
        </authorList>
    </citation>
    <scope>NUCLEOTIDE SEQUENCE</scope>
</reference>
<protein>
    <submittedName>
        <fullName evidence="1">Uncharacterized protein</fullName>
    </submittedName>
</protein>
<reference evidence="1" key="2">
    <citation type="submission" date="2021-12" db="EMBL/GenBank/DDBJ databases">
        <title>Resequencing data analysis of finger millet.</title>
        <authorList>
            <person name="Hatakeyama M."/>
            <person name="Aluri S."/>
            <person name="Balachadran M.T."/>
            <person name="Sivarajan S.R."/>
            <person name="Poveda L."/>
            <person name="Shimizu-Inatsugi R."/>
            <person name="Schlapbach R."/>
            <person name="Sreeman S.M."/>
            <person name="Shimizu K.K."/>
        </authorList>
    </citation>
    <scope>NUCLEOTIDE SEQUENCE</scope>
</reference>
<dbReference type="InterPro" id="IPR044997">
    <property type="entry name" value="F-box_plant"/>
</dbReference>
<dbReference type="Proteomes" id="UP001054889">
    <property type="component" value="Unassembled WGS sequence"/>
</dbReference>
<sequence>MHEATKSILSRRNAALHLLCLQFYVGDESIPIAQTAACSMKNQMIGSMEFIILTKKEHSDCTEDDVLFHGRQLTLLFKACPNAFGGLARLKLDNLSLNETDLPNIFSVCNRLEFLRLYNCDMGILSSLEVEHPQIREMEMDHCRFERVHLKSLSLTNIALSSHKMLKLSEFLGNATISSLQLNFKSEKIWIQPEGPKQLLHVFRALRLVNFDQRFGRM</sequence>
<name>A0AAV5BKB5_ELECO</name>
<organism evidence="1 2">
    <name type="scientific">Eleusine coracana subsp. coracana</name>
    <dbReference type="NCBI Taxonomy" id="191504"/>
    <lineage>
        <taxon>Eukaryota</taxon>
        <taxon>Viridiplantae</taxon>
        <taxon>Streptophyta</taxon>
        <taxon>Embryophyta</taxon>
        <taxon>Tracheophyta</taxon>
        <taxon>Spermatophyta</taxon>
        <taxon>Magnoliopsida</taxon>
        <taxon>Liliopsida</taxon>
        <taxon>Poales</taxon>
        <taxon>Poaceae</taxon>
        <taxon>PACMAD clade</taxon>
        <taxon>Chloridoideae</taxon>
        <taxon>Cynodonteae</taxon>
        <taxon>Eleusininae</taxon>
        <taxon>Eleusine</taxon>
    </lineage>
</organism>
<dbReference type="AlphaFoldDB" id="A0AAV5BKB5"/>
<dbReference type="PANTHER" id="PTHR32153">
    <property type="entry name" value="OJ000223_09.16 PROTEIN"/>
    <property type="match status" value="1"/>
</dbReference>
<dbReference type="EMBL" id="BQKI01000001">
    <property type="protein sequence ID" value="GJM86631.1"/>
    <property type="molecule type" value="Genomic_DNA"/>
</dbReference>
<proteinExistence type="predicted"/>
<dbReference type="SUPFAM" id="SSF52047">
    <property type="entry name" value="RNI-like"/>
    <property type="match status" value="1"/>
</dbReference>
<gene>
    <name evidence="1" type="primary">ga02508</name>
    <name evidence="1" type="ORF">PR202_ga02508</name>
</gene>
<comment type="caution">
    <text evidence="1">The sequence shown here is derived from an EMBL/GenBank/DDBJ whole genome shotgun (WGS) entry which is preliminary data.</text>
</comment>
<keyword evidence="2" id="KW-1185">Reference proteome</keyword>
<accession>A0AAV5BKB5</accession>